<dbReference type="InterPro" id="IPR038081">
    <property type="entry name" value="CalX-like_sf"/>
</dbReference>
<keyword evidence="4" id="KW-0406">Ion transport</keyword>
<dbReference type="EnsemblMetazoa" id="Aqu2.1.10835_001">
    <property type="protein sequence ID" value="Aqu2.1.10835_001"/>
    <property type="gene ID" value="Aqu2.1.10835"/>
</dbReference>
<dbReference type="Gene3D" id="2.60.40.2030">
    <property type="match status" value="2"/>
</dbReference>
<protein>
    <recommendedName>
        <fullName evidence="5">Calx-beta domain-containing protein</fullName>
    </recommendedName>
</protein>
<reference evidence="6" key="1">
    <citation type="submission" date="2017-05" db="UniProtKB">
        <authorList>
            <consortium name="EnsemblMetazoa"/>
        </authorList>
    </citation>
    <scope>IDENTIFICATION</scope>
</reference>
<dbReference type="SMART" id="SM00237">
    <property type="entry name" value="Calx_beta"/>
    <property type="match status" value="1"/>
</dbReference>
<dbReference type="Pfam" id="PF03160">
    <property type="entry name" value="Calx-beta"/>
    <property type="match status" value="1"/>
</dbReference>
<dbReference type="AlphaFoldDB" id="A0A1X7T969"/>
<evidence type="ECO:0000256" key="2">
    <source>
        <dbReference type="ARBA" id="ARBA00022737"/>
    </source>
</evidence>
<dbReference type="GO" id="GO:0030001">
    <property type="term" value="P:metal ion transport"/>
    <property type="evidence" value="ECO:0007669"/>
    <property type="project" value="TreeGrafter"/>
</dbReference>
<evidence type="ECO:0000313" key="6">
    <source>
        <dbReference type="EnsemblMetazoa" id="Aqu2.1.10835_001"/>
    </source>
</evidence>
<evidence type="ECO:0000256" key="4">
    <source>
        <dbReference type="ARBA" id="ARBA00023065"/>
    </source>
</evidence>
<name>A0A1X7T969_AMPQE</name>
<evidence type="ECO:0000259" key="5">
    <source>
        <dbReference type="SMART" id="SM00237"/>
    </source>
</evidence>
<sequence length="295" mass="30719">MRPIAETFYTIEPLISSAREGTLGPVSVTVYKSGNISAASSVQITTVMSSSVNAATIGTDLQTQSSTVNFVAGQTSAVANFSFINDANPEPFETFLVGFVPGQNINIGTPSQAELGIINDDSATIMFDPVPYTVTEGDSNVMLNITFVTSQPLLEASTIRITSIPTPGATNQATAGVDYVAFNQTITLPASSTGHYYTVTILSNSEAEPAEQFSASLEFVSGTPLTVTGPDATVTINDADAESLTVSSIESTTSISVISSTSNAKSISTIIPTTSTWHSSSRIILSNSITTSLIT</sequence>
<feature type="domain" description="Calx-beta" evidence="5">
    <location>
        <begin position="113"/>
        <end position="218"/>
    </location>
</feature>
<dbReference type="STRING" id="400682.A0A1X7T969"/>
<keyword evidence="2" id="KW-0677">Repeat</keyword>
<dbReference type="PANTHER" id="PTHR11878">
    <property type="entry name" value="SODIUM/CALCIUM EXCHANGER"/>
    <property type="match status" value="1"/>
</dbReference>
<dbReference type="PANTHER" id="PTHR11878:SF65">
    <property type="entry name" value="NA_CA-EXCHANGE PROTEIN, ISOFORM G"/>
    <property type="match status" value="1"/>
</dbReference>
<evidence type="ECO:0000256" key="1">
    <source>
        <dbReference type="ARBA" id="ARBA00022729"/>
    </source>
</evidence>
<keyword evidence="4" id="KW-0813">Transport</keyword>
<organism evidence="6">
    <name type="scientific">Amphimedon queenslandica</name>
    <name type="common">Sponge</name>
    <dbReference type="NCBI Taxonomy" id="400682"/>
    <lineage>
        <taxon>Eukaryota</taxon>
        <taxon>Metazoa</taxon>
        <taxon>Porifera</taxon>
        <taxon>Demospongiae</taxon>
        <taxon>Heteroscleromorpha</taxon>
        <taxon>Haplosclerida</taxon>
        <taxon>Niphatidae</taxon>
        <taxon>Amphimedon</taxon>
    </lineage>
</organism>
<dbReference type="InterPro" id="IPR051171">
    <property type="entry name" value="CaCA"/>
</dbReference>
<dbReference type="InParanoid" id="A0A1X7T969"/>
<dbReference type="SUPFAM" id="SSF141072">
    <property type="entry name" value="CalX-like"/>
    <property type="match status" value="2"/>
</dbReference>
<proteinExistence type="predicted"/>
<dbReference type="GO" id="GO:0016020">
    <property type="term" value="C:membrane"/>
    <property type="evidence" value="ECO:0007669"/>
    <property type="project" value="InterPro"/>
</dbReference>
<accession>A0A1X7T969</accession>
<keyword evidence="1" id="KW-0732">Signal</keyword>
<evidence type="ECO:0000256" key="3">
    <source>
        <dbReference type="ARBA" id="ARBA00022837"/>
    </source>
</evidence>
<keyword evidence="3" id="KW-0106">Calcium</keyword>
<dbReference type="InterPro" id="IPR003644">
    <property type="entry name" value="Calx_beta"/>
</dbReference>
<dbReference type="GO" id="GO:0007154">
    <property type="term" value="P:cell communication"/>
    <property type="evidence" value="ECO:0007669"/>
    <property type="project" value="InterPro"/>
</dbReference>